<dbReference type="PIR" id="B87376">
    <property type="entry name" value="B87376"/>
</dbReference>
<name>Q9A9G6_CAUVC</name>
<dbReference type="EnsemblBacteria" id="AAK23006">
    <property type="protein sequence ID" value="AAK23006"/>
    <property type="gene ID" value="CC_1022"/>
</dbReference>
<dbReference type="EMBL" id="AE005673">
    <property type="protein sequence ID" value="AAK23006.1"/>
    <property type="molecule type" value="Genomic_DNA"/>
</dbReference>
<dbReference type="KEGG" id="ccr:CC_1022"/>
<sequence>MLGVARGAADSLAGGRHIAAHALDRVARRNQQRRGGHGEDDELAHIGNSTRSRGWRTLALRRTELQEPGAAFGFALFSELGGPS</sequence>
<accession>Q9A9G6</accession>
<evidence type="ECO:0000313" key="2">
    <source>
        <dbReference type="EMBL" id="AAK23006.1"/>
    </source>
</evidence>
<protein>
    <submittedName>
        <fullName evidence="2">Uncharacterized protein</fullName>
    </submittedName>
</protein>
<keyword evidence="3" id="KW-1185">Reference proteome</keyword>
<evidence type="ECO:0000256" key="1">
    <source>
        <dbReference type="SAM" id="MobiDB-lite"/>
    </source>
</evidence>
<evidence type="ECO:0000313" key="3">
    <source>
        <dbReference type="Proteomes" id="UP000001816"/>
    </source>
</evidence>
<dbReference type="BioCyc" id="CAULO:CC1022-MONOMER"/>
<reference evidence="2 3" key="1">
    <citation type="journal article" date="2001" name="Proc. Natl. Acad. Sci. U.S.A.">
        <title>Complete genome sequence of Caulobacter crescentus.</title>
        <authorList>
            <person name="Nierman W.C."/>
            <person name="Feldblyum T.V."/>
            <person name="Laub M.T."/>
            <person name="Paulsen I.T."/>
            <person name="Nelson K.E."/>
            <person name="Eisen J.A."/>
            <person name="Heidelberg J.F."/>
            <person name="Alley M.R."/>
            <person name="Ohta N."/>
            <person name="Maddock J.R."/>
            <person name="Potocka I."/>
            <person name="Nelson W.C."/>
            <person name="Newton A."/>
            <person name="Stephens C."/>
            <person name="Phadke N.D."/>
            <person name="Ely B."/>
            <person name="DeBoy R.T."/>
            <person name="Dodson R.J."/>
            <person name="Durkin A.S."/>
            <person name="Gwinn M.L."/>
            <person name="Haft D.H."/>
            <person name="Kolonay J.F."/>
            <person name="Smit J."/>
            <person name="Craven M.B."/>
            <person name="Khouri H."/>
            <person name="Shetty J."/>
            <person name="Berry K."/>
            <person name="Utterback T."/>
            <person name="Tran K."/>
            <person name="Wolf A."/>
            <person name="Vamathevan J."/>
            <person name="Ermolaeva M."/>
            <person name="White O."/>
            <person name="Salzberg S.L."/>
            <person name="Venter J.C."/>
            <person name="Shapiro L."/>
            <person name="Fraser C.M."/>
        </authorList>
    </citation>
    <scope>NUCLEOTIDE SEQUENCE [LARGE SCALE GENOMIC DNA]</scope>
    <source>
        <strain evidence="3">ATCC 19089 / CB15</strain>
    </source>
</reference>
<proteinExistence type="predicted"/>
<gene>
    <name evidence="2" type="ordered locus">CC_1022</name>
</gene>
<dbReference type="Proteomes" id="UP000001816">
    <property type="component" value="Chromosome"/>
</dbReference>
<dbReference type="AlphaFoldDB" id="Q9A9G6"/>
<feature type="region of interest" description="Disordered" evidence="1">
    <location>
        <begin position="24"/>
        <end position="48"/>
    </location>
</feature>
<organism evidence="2 3">
    <name type="scientific">Caulobacter vibrioides (strain ATCC 19089 / CIP 103742 / CB 15)</name>
    <name type="common">Caulobacter crescentus</name>
    <dbReference type="NCBI Taxonomy" id="190650"/>
    <lineage>
        <taxon>Bacteria</taxon>
        <taxon>Pseudomonadati</taxon>
        <taxon>Pseudomonadota</taxon>
        <taxon>Alphaproteobacteria</taxon>
        <taxon>Caulobacterales</taxon>
        <taxon>Caulobacteraceae</taxon>
        <taxon>Caulobacter</taxon>
    </lineage>
</organism>
<dbReference type="HOGENOM" id="CLU_2521531_0_0_5"/>